<feature type="chain" id="PRO_5030508103" evidence="2">
    <location>
        <begin position="26"/>
        <end position="73"/>
    </location>
</feature>
<dbReference type="EMBL" id="JACIDN010000011">
    <property type="protein sequence ID" value="MBB3905404.1"/>
    <property type="molecule type" value="Genomic_DNA"/>
</dbReference>
<keyword evidence="2" id="KW-0732">Signal</keyword>
<proteinExistence type="predicted"/>
<reference evidence="3 4" key="1">
    <citation type="submission" date="2020-08" db="EMBL/GenBank/DDBJ databases">
        <title>Genomic Encyclopedia of Type Strains, Phase IV (KMG-IV): sequencing the most valuable type-strain genomes for metagenomic binning, comparative biology and taxonomic classification.</title>
        <authorList>
            <person name="Goeker M."/>
        </authorList>
    </citation>
    <scope>NUCLEOTIDE SEQUENCE [LARGE SCALE GENOMIC DNA]</scope>
    <source>
        <strain evidence="3 4">DSM 24105</strain>
    </source>
</reference>
<feature type="signal peptide" evidence="2">
    <location>
        <begin position="1"/>
        <end position="25"/>
    </location>
</feature>
<evidence type="ECO:0000256" key="1">
    <source>
        <dbReference type="SAM" id="MobiDB-lite"/>
    </source>
</evidence>
<feature type="compositionally biased region" description="Basic residues" evidence="1">
    <location>
        <begin position="46"/>
        <end position="60"/>
    </location>
</feature>
<comment type="caution">
    <text evidence="3">The sequence shown here is derived from an EMBL/GenBank/DDBJ whole genome shotgun (WGS) entry which is preliminary data.</text>
</comment>
<organism evidence="3 4">
    <name type="scientific">Methylobacterium brachythecii</name>
    <dbReference type="NCBI Taxonomy" id="1176177"/>
    <lineage>
        <taxon>Bacteria</taxon>
        <taxon>Pseudomonadati</taxon>
        <taxon>Pseudomonadota</taxon>
        <taxon>Alphaproteobacteria</taxon>
        <taxon>Hyphomicrobiales</taxon>
        <taxon>Methylobacteriaceae</taxon>
        <taxon>Methylobacterium</taxon>
    </lineage>
</organism>
<name>A0A7W6F9E8_9HYPH</name>
<protein>
    <submittedName>
        <fullName evidence="3">Uncharacterized protein</fullName>
    </submittedName>
</protein>
<evidence type="ECO:0000256" key="2">
    <source>
        <dbReference type="SAM" id="SignalP"/>
    </source>
</evidence>
<evidence type="ECO:0000313" key="3">
    <source>
        <dbReference type="EMBL" id="MBB3905404.1"/>
    </source>
</evidence>
<gene>
    <name evidence="3" type="ORF">GGR33_004937</name>
</gene>
<sequence length="73" mass="7699">MTKYATAAILTAMCGSFGLSTVGVAASLPQVPTVSVSDLHPTWVKMKKKHSMKRSMKRRGGQAATPANPTPGR</sequence>
<feature type="region of interest" description="Disordered" evidence="1">
    <location>
        <begin position="46"/>
        <end position="73"/>
    </location>
</feature>
<dbReference type="Proteomes" id="UP000517759">
    <property type="component" value="Unassembled WGS sequence"/>
</dbReference>
<dbReference type="AlphaFoldDB" id="A0A7W6F9E8"/>
<accession>A0A7W6F9E8</accession>
<evidence type="ECO:0000313" key="4">
    <source>
        <dbReference type="Proteomes" id="UP000517759"/>
    </source>
</evidence>
<dbReference type="RefSeq" id="WP_183512831.1">
    <property type="nucleotide sequence ID" value="NZ_JACIDN010000011.1"/>
</dbReference>